<sequence length="90" mass="10244">MGSVWIEGLRLGTGCSDFYWPESEFIEEIAENILKKLNEESRRHNDAPGQHSSATIPHNDASGSWKRRAGDHNWDEDWMGLKDWSGKASN</sequence>
<feature type="region of interest" description="Disordered" evidence="1">
    <location>
        <begin position="40"/>
        <end position="90"/>
    </location>
</feature>
<protein>
    <submittedName>
        <fullName evidence="2">Uncharacterized protein</fullName>
    </submittedName>
</protein>
<gene>
    <name evidence="2" type="ORF">CMV_027092</name>
</gene>
<evidence type="ECO:0000313" key="2">
    <source>
        <dbReference type="EMBL" id="KAF3946667.1"/>
    </source>
</evidence>
<reference evidence="2" key="1">
    <citation type="submission" date="2020-03" db="EMBL/GenBank/DDBJ databases">
        <title>Castanea mollissima Vanexum genome sequencing.</title>
        <authorList>
            <person name="Staton M."/>
        </authorList>
    </citation>
    <scope>NUCLEOTIDE SEQUENCE</scope>
    <source>
        <tissue evidence="2">Leaf</tissue>
    </source>
</reference>
<proteinExistence type="predicted"/>
<dbReference type="EMBL" id="JRKL02008789">
    <property type="protein sequence ID" value="KAF3946667.1"/>
    <property type="molecule type" value="Genomic_DNA"/>
</dbReference>
<dbReference type="Proteomes" id="UP000737018">
    <property type="component" value="Unassembled WGS sequence"/>
</dbReference>
<comment type="caution">
    <text evidence="2">The sequence shown here is derived from an EMBL/GenBank/DDBJ whole genome shotgun (WGS) entry which is preliminary data.</text>
</comment>
<evidence type="ECO:0000256" key="1">
    <source>
        <dbReference type="SAM" id="MobiDB-lite"/>
    </source>
</evidence>
<keyword evidence="3" id="KW-1185">Reference proteome</keyword>
<dbReference type="AlphaFoldDB" id="A0A8J4QC60"/>
<accession>A0A8J4QC60</accession>
<evidence type="ECO:0000313" key="3">
    <source>
        <dbReference type="Proteomes" id="UP000737018"/>
    </source>
</evidence>
<name>A0A8J4QC60_9ROSI</name>
<organism evidence="2 3">
    <name type="scientific">Castanea mollissima</name>
    <name type="common">Chinese chestnut</name>
    <dbReference type="NCBI Taxonomy" id="60419"/>
    <lineage>
        <taxon>Eukaryota</taxon>
        <taxon>Viridiplantae</taxon>
        <taxon>Streptophyta</taxon>
        <taxon>Embryophyta</taxon>
        <taxon>Tracheophyta</taxon>
        <taxon>Spermatophyta</taxon>
        <taxon>Magnoliopsida</taxon>
        <taxon>eudicotyledons</taxon>
        <taxon>Gunneridae</taxon>
        <taxon>Pentapetalae</taxon>
        <taxon>rosids</taxon>
        <taxon>fabids</taxon>
        <taxon>Fagales</taxon>
        <taxon>Fagaceae</taxon>
        <taxon>Castanea</taxon>
    </lineage>
</organism>